<protein>
    <recommendedName>
        <fullName evidence="3">26 kDa periplasmic immunogenic protein</fullName>
    </recommendedName>
</protein>
<dbReference type="EMBL" id="MT631499">
    <property type="protein sequence ID" value="QNO52043.1"/>
    <property type="molecule type" value="Genomic_DNA"/>
</dbReference>
<dbReference type="InterPro" id="IPR007497">
    <property type="entry name" value="SIMPL/DUF541"/>
</dbReference>
<evidence type="ECO:0000313" key="2">
    <source>
        <dbReference type="EMBL" id="QNO52043.1"/>
    </source>
</evidence>
<feature type="transmembrane region" description="Helical" evidence="1">
    <location>
        <begin position="7"/>
        <end position="27"/>
    </location>
</feature>
<gene>
    <name evidence="2" type="ORF">HGMICNAC_00045</name>
</gene>
<reference evidence="2" key="1">
    <citation type="submission" date="2020-06" db="EMBL/GenBank/DDBJ databases">
        <title>Unique genomic features of the anaerobic methanotrophic archaea.</title>
        <authorList>
            <person name="Chadwick G.L."/>
            <person name="Skennerton C.T."/>
            <person name="Laso-Perez R."/>
            <person name="Leu A.O."/>
            <person name="Speth D.R."/>
            <person name="Yu H."/>
            <person name="Morgan-Lang C."/>
            <person name="Hatzenpichler R."/>
            <person name="Goudeau D."/>
            <person name="Malmstrom R."/>
            <person name="Brazelton W.J."/>
            <person name="Woyke T."/>
            <person name="Hallam S.J."/>
            <person name="Tyson G.W."/>
            <person name="Wegener G."/>
            <person name="Boetius A."/>
            <person name="Orphan V."/>
        </authorList>
    </citation>
    <scope>NUCLEOTIDE SEQUENCE</scope>
</reference>
<dbReference type="Gene3D" id="3.30.110.170">
    <property type="entry name" value="Protein of unknown function (DUF541), domain 1"/>
    <property type="match status" value="1"/>
</dbReference>
<dbReference type="AlphaFoldDB" id="A0A7G9YVK9"/>
<dbReference type="Gene3D" id="3.30.70.2970">
    <property type="entry name" value="Protein of unknown function (DUF541), domain 2"/>
    <property type="match status" value="1"/>
</dbReference>
<keyword evidence="1" id="KW-0472">Membrane</keyword>
<keyword evidence="1" id="KW-1133">Transmembrane helix</keyword>
<name>A0A7G9YVK9_9EURY</name>
<sequence length="246" mass="26577">MTKNRKLYGLIAVLAICIAIGIGLSVGTETQNEGVNCTISISGRGIVSAEPNQVEIRLGVETEDKNVTKALANNSFRMNATIEALKTLGISEDEIETSRFNVYPIKDYERKTVEIVGYRVTNEIAVKTGDLDKTGEIIRAAINAGANKVRWIEFGLNETRKKESKYAAIKEACGDAKGKAEAIASGFDLNIVRVVEIRESGVYVSPNRAGGEYDESVMSMPAPILPPIEPGEIEVSATLSVTYECG</sequence>
<dbReference type="GO" id="GO:0006974">
    <property type="term" value="P:DNA damage response"/>
    <property type="evidence" value="ECO:0007669"/>
    <property type="project" value="TreeGrafter"/>
</dbReference>
<dbReference type="Pfam" id="PF04402">
    <property type="entry name" value="SIMPL"/>
    <property type="match status" value="1"/>
</dbReference>
<dbReference type="InterPro" id="IPR052022">
    <property type="entry name" value="26kDa_periplasmic_antigen"/>
</dbReference>
<dbReference type="PANTHER" id="PTHR34387">
    <property type="entry name" value="SLR1258 PROTEIN"/>
    <property type="match status" value="1"/>
</dbReference>
<keyword evidence="1" id="KW-0812">Transmembrane</keyword>
<accession>A0A7G9YVK9</accession>
<dbReference type="PANTHER" id="PTHR34387:SF2">
    <property type="entry name" value="SLR1258 PROTEIN"/>
    <property type="match status" value="1"/>
</dbReference>
<organism evidence="2">
    <name type="scientific">Candidatus Methanophagaceae archaeon ANME-1 ERB6</name>
    <dbReference type="NCBI Taxonomy" id="2759912"/>
    <lineage>
        <taxon>Archaea</taxon>
        <taxon>Methanobacteriati</taxon>
        <taxon>Methanobacteriota</taxon>
        <taxon>Stenosarchaea group</taxon>
        <taxon>Methanomicrobia</taxon>
        <taxon>Candidatus Methanophagales</taxon>
        <taxon>Candidatus Methanophagaceae</taxon>
    </lineage>
</organism>
<proteinExistence type="predicted"/>
<evidence type="ECO:0008006" key="3">
    <source>
        <dbReference type="Google" id="ProtNLM"/>
    </source>
</evidence>
<evidence type="ECO:0000256" key="1">
    <source>
        <dbReference type="SAM" id="Phobius"/>
    </source>
</evidence>